<feature type="domain" description="Peptidase M20 dimerisation" evidence="2">
    <location>
        <begin position="194"/>
        <end position="284"/>
    </location>
</feature>
<evidence type="ECO:0000259" key="2">
    <source>
        <dbReference type="Pfam" id="PF07687"/>
    </source>
</evidence>
<dbReference type="NCBIfam" id="TIGR01891">
    <property type="entry name" value="amidohydrolases"/>
    <property type="match status" value="1"/>
</dbReference>
<dbReference type="InterPro" id="IPR011650">
    <property type="entry name" value="Peptidase_M20_dimer"/>
</dbReference>
<evidence type="ECO:0000313" key="4">
    <source>
        <dbReference type="Proteomes" id="UP000694001"/>
    </source>
</evidence>
<evidence type="ECO:0000256" key="1">
    <source>
        <dbReference type="ARBA" id="ARBA00022801"/>
    </source>
</evidence>
<gene>
    <name evidence="3" type="ORF">KO353_03820</name>
</gene>
<dbReference type="PANTHER" id="PTHR11014">
    <property type="entry name" value="PEPTIDASE M20 FAMILY MEMBER"/>
    <property type="match status" value="1"/>
</dbReference>
<evidence type="ECO:0000313" key="3">
    <source>
        <dbReference type="EMBL" id="QXM25372.1"/>
    </source>
</evidence>
<dbReference type="RefSeq" id="WP_218286428.1">
    <property type="nucleotide sequence ID" value="NZ_CP076448.1"/>
</dbReference>
<proteinExistence type="predicted"/>
<dbReference type="PIRSF" id="PIRSF005962">
    <property type="entry name" value="Pept_M20D_amidohydro"/>
    <property type="match status" value="1"/>
</dbReference>
<dbReference type="AlphaFoldDB" id="A0A975YKD7"/>
<protein>
    <submittedName>
        <fullName evidence="3">Amidohydrolase</fullName>
    </submittedName>
</protein>
<dbReference type="InterPro" id="IPR017439">
    <property type="entry name" value="Amidohydrolase"/>
</dbReference>
<dbReference type="Pfam" id="PF07687">
    <property type="entry name" value="M20_dimer"/>
    <property type="match status" value="1"/>
</dbReference>
<reference evidence="3" key="1">
    <citation type="submission" date="2021-06" db="EMBL/GenBank/DDBJ databases">
        <title>Elioraea tepida, sp. nov., a moderately thermophilic aerobic anoxygenic phototrophic bacterium isolated from an alkaline siliceous hot spring mat community in Yellowstone National Park, WY, USA.</title>
        <authorList>
            <person name="Saini M.K."/>
            <person name="Yoshida S."/>
            <person name="Sebastian A."/>
            <person name="Hirose S."/>
            <person name="Hara E."/>
            <person name="Tamaki H."/>
            <person name="Soulier N.T."/>
            <person name="Albert I."/>
            <person name="Hanada S."/>
            <person name="Bryant D.A."/>
            <person name="Tank M."/>
        </authorList>
    </citation>
    <scope>NUCLEOTIDE SEQUENCE</scope>
    <source>
        <strain evidence="3">MS-P2</strain>
    </source>
</reference>
<dbReference type="InterPro" id="IPR002933">
    <property type="entry name" value="Peptidase_M20"/>
</dbReference>
<dbReference type="KEGG" id="elio:KO353_03820"/>
<keyword evidence="4" id="KW-1185">Reference proteome</keyword>
<dbReference type="GO" id="GO:0050118">
    <property type="term" value="F:N-acetyldiaminopimelate deacetylase activity"/>
    <property type="evidence" value="ECO:0007669"/>
    <property type="project" value="UniProtKB-ARBA"/>
</dbReference>
<dbReference type="Pfam" id="PF01546">
    <property type="entry name" value="Peptidase_M20"/>
    <property type="match status" value="1"/>
</dbReference>
<dbReference type="PANTHER" id="PTHR11014:SF63">
    <property type="entry name" value="METALLOPEPTIDASE, PUTATIVE (AFU_ORTHOLOGUE AFUA_6G09600)-RELATED"/>
    <property type="match status" value="1"/>
</dbReference>
<accession>A0A975YKD7</accession>
<dbReference type="CDD" id="cd03886">
    <property type="entry name" value="M20_Acy1"/>
    <property type="match status" value="1"/>
</dbReference>
<keyword evidence="1" id="KW-0378">Hydrolase</keyword>
<sequence>MTANDPESVVREELERIAPALVALRRELHRAPELAFEEHRTAARVAAELSRIGIPVRAGVGRTGVVGLIEGGRPGPTLLLRADMDALPIEEQTGLPFASEVAGKMHACGHDLHTATLLGAAEVLKRLAPGLAGRVLLVFQPAEEILEGAEAMIADGVLEDPKPDFALGFHNWPYQPVGTIGWVEGACQAASDAFDIVFRGRSGHAAHPHQAIDPVAGAALFIGQLQTLVSREVNPLSPAVVTVGHIQGGTVRNIIPDTVTLKGTVSTLEASARDAVEAGMRRLLAGIETGLRLPSDLAYARKVPPLVNDPLLLSRVVGTIRAAFGEASVVKGSPSMGAEDFACFAAAVPAAHLRIGAGAPGRNDSLHNSAYQPDEGAIAVGVEALARAALDLLR</sequence>
<dbReference type="EMBL" id="CP076448">
    <property type="protein sequence ID" value="QXM25372.1"/>
    <property type="molecule type" value="Genomic_DNA"/>
</dbReference>
<organism evidence="3 4">
    <name type="scientific">Elioraea tepida</name>
    <dbReference type="NCBI Taxonomy" id="2843330"/>
    <lineage>
        <taxon>Bacteria</taxon>
        <taxon>Pseudomonadati</taxon>
        <taxon>Pseudomonadota</taxon>
        <taxon>Alphaproteobacteria</taxon>
        <taxon>Acetobacterales</taxon>
        <taxon>Elioraeaceae</taxon>
        <taxon>Elioraea</taxon>
    </lineage>
</organism>
<dbReference type="GO" id="GO:0019877">
    <property type="term" value="P:diaminopimelate biosynthetic process"/>
    <property type="evidence" value="ECO:0007669"/>
    <property type="project" value="UniProtKB-ARBA"/>
</dbReference>
<dbReference type="FunFam" id="3.30.70.360:FF:000001">
    <property type="entry name" value="N-acetyldiaminopimelate deacetylase"/>
    <property type="match status" value="1"/>
</dbReference>
<dbReference type="Proteomes" id="UP000694001">
    <property type="component" value="Chromosome"/>
</dbReference>
<name>A0A975YKD7_9PROT</name>